<dbReference type="CDD" id="cd02440">
    <property type="entry name" value="AdoMet_MTases"/>
    <property type="match status" value="1"/>
</dbReference>
<organism evidence="6 7">
    <name type="scientific">Helobdella robusta</name>
    <name type="common">Californian leech</name>
    <dbReference type="NCBI Taxonomy" id="6412"/>
    <lineage>
        <taxon>Eukaryota</taxon>
        <taxon>Metazoa</taxon>
        <taxon>Spiralia</taxon>
        <taxon>Lophotrochozoa</taxon>
        <taxon>Annelida</taxon>
        <taxon>Clitellata</taxon>
        <taxon>Hirudinea</taxon>
        <taxon>Rhynchobdellida</taxon>
        <taxon>Glossiphoniidae</taxon>
        <taxon>Helobdella</taxon>
    </lineage>
</organism>
<dbReference type="GO" id="GO:0032259">
    <property type="term" value="P:methylation"/>
    <property type="evidence" value="ECO:0007669"/>
    <property type="project" value="UniProtKB-KW"/>
</dbReference>
<dbReference type="FunFam" id="3.40.50.150:FF:000668">
    <property type="entry name" value="Uncharacterized protein"/>
    <property type="match status" value="1"/>
</dbReference>
<keyword evidence="3" id="KW-0808">Transferase</keyword>
<feature type="domain" description="Methyltransferase type 11" evidence="4">
    <location>
        <begin position="60"/>
        <end position="156"/>
    </location>
</feature>
<dbReference type="CTD" id="20198469"/>
<dbReference type="Gene3D" id="3.40.50.150">
    <property type="entry name" value="Vaccinia Virus protein VP39"/>
    <property type="match status" value="1"/>
</dbReference>
<accession>T1EPG9</accession>
<evidence type="ECO:0000256" key="2">
    <source>
        <dbReference type="ARBA" id="ARBA00022603"/>
    </source>
</evidence>
<keyword evidence="7" id="KW-1185">Reference proteome</keyword>
<dbReference type="SUPFAM" id="SSF53335">
    <property type="entry name" value="S-adenosyl-L-methionine-dependent methyltransferases"/>
    <property type="match status" value="1"/>
</dbReference>
<evidence type="ECO:0000313" key="7">
    <source>
        <dbReference type="Proteomes" id="UP000015101"/>
    </source>
</evidence>
<reference evidence="6" key="3">
    <citation type="submission" date="2015-06" db="UniProtKB">
        <authorList>
            <consortium name="EnsemblMetazoa"/>
        </authorList>
    </citation>
    <scope>IDENTIFICATION</scope>
</reference>
<dbReference type="EMBL" id="AMQM01000389">
    <property type="status" value="NOT_ANNOTATED_CDS"/>
    <property type="molecule type" value="Genomic_DNA"/>
</dbReference>
<dbReference type="HOGENOM" id="CLU_049344_1_2_1"/>
<dbReference type="GeneID" id="20198469"/>
<dbReference type="PANTHER" id="PTHR44942">
    <property type="entry name" value="METHYLTRANSF_11 DOMAIN-CONTAINING PROTEIN"/>
    <property type="match status" value="1"/>
</dbReference>
<reference evidence="5 7" key="2">
    <citation type="journal article" date="2013" name="Nature">
        <title>Insights into bilaterian evolution from three spiralian genomes.</title>
        <authorList>
            <person name="Simakov O."/>
            <person name="Marletaz F."/>
            <person name="Cho S.J."/>
            <person name="Edsinger-Gonzales E."/>
            <person name="Havlak P."/>
            <person name="Hellsten U."/>
            <person name="Kuo D.H."/>
            <person name="Larsson T."/>
            <person name="Lv J."/>
            <person name="Arendt D."/>
            <person name="Savage R."/>
            <person name="Osoegawa K."/>
            <person name="de Jong P."/>
            <person name="Grimwood J."/>
            <person name="Chapman J.A."/>
            <person name="Shapiro H."/>
            <person name="Aerts A."/>
            <person name="Otillar R.P."/>
            <person name="Terry A.Y."/>
            <person name="Boore J.L."/>
            <person name="Grigoriev I.V."/>
            <person name="Lindberg D.R."/>
            <person name="Seaver E.C."/>
            <person name="Weisblat D.A."/>
            <person name="Putnam N.H."/>
            <person name="Rokhsar D.S."/>
        </authorList>
    </citation>
    <scope>NUCLEOTIDE SEQUENCE</scope>
</reference>
<dbReference type="EnsemblMetazoa" id="HelroT159849">
    <property type="protein sequence ID" value="HelroP159849"/>
    <property type="gene ID" value="HelroG159849"/>
</dbReference>
<dbReference type="EMBL" id="KB095811">
    <property type="protein sequence ID" value="ESO13215.1"/>
    <property type="molecule type" value="Genomic_DNA"/>
</dbReference>
<gene>
    <name evidence="6" type="primary">20198469</name>
    <name evidence="5" type="ORF">HELRODRAFT_159849</name>
</gene>
<sequence length="280" mass="32001">MSNLFLDSEHAELYRKYRPGYPKEVFEIIDRKLTDITAKLPDDLREKYKRNERGRWNKALDVGCGTGQATLMLVDFVQETVGIDTSQSQIQQATIEYGRNDPSRVTFLCIDALKISESFKEDSVDLILVCQAIHWFDRPKFFEECLKVLRPGGVLALVGYGVPVFDDGLIENINMEYVDISLKGSPIRSTIDDKYAIVIGELRSVFPTVERNDTVVQKLETTVDDYVGFLSTWSNYRSYKRTNPPYPDVLEAFSEKIKQLAPGDTLLKRKIDYFIVIGAK</sequence>
<dbReference type="KEGG" id="hro:HELRODRAFT_159849"/>
<proteinExistence type="inferred from homology"/>
<evidence type="ECO:0000259" key="4">
    <source>
        <dbReference type="Pfam" id="PF08241"/>
    </source>
</evidence>
<dbReference type="InterPro" id="IPR051052">
    <property type="entry name" value="Diverse_substrate_MTase"/>
</dbReference>
<keyword evidence="2" id="KW-0489">Methyltransferase</keyword>
<dbReference type="OrthoDB" id="506498at2759"/>
<dbReference type="Proteomes" id="UP000015101">
    <property type="component" value="Unassembled WGS sequence"/>
</dbReference>
<evidence type="ECO:0000313" key="6">
    <source>
        <dbReference type="EnsemblMetazoa" id="HelroP159849"/>
    </source>
</evidence>
<protein>
    <recommendedName>
        <fullName evidence="4">Methyltransferase type 11 domain-containing protein</fullName>
    </recommendedName>
</protein>
<dbReference type="STRING" id="6412.T1EPG9"/>
<evidence type="ECO:0000313" key="5">
    <source>
        <dbReference type="EMBL" id="ESO13215.1"/>
    </source>
</evidence>
<reference evidence="7" key="1">
    <citation type="submission" date="2012-12" db="EMBL/GenBank/DDBJ databases">
        <authorList>
            <person name="Hellsten U."/>
            <person name="Grimwood J."/>
            <person name="Chapman J.A."/>
            <person name="Shapiro H."/>
            <person name="Aerts A."/>
            <person name="Otillar R.P."/>
            <person name="Terry A.Y."/>
            <person name="Boore J.L."/>
            <person name="Simakov O."/>
            <person name="Marletaz F."/>
            <person name="Cho S.-J."/>
            <person name="Edsinger-Gonzales E."/>
            <person name="Havlak P."/>
            <person name="Kuo D.-H."/>
            <person name="Larsson T."/>
            <person name="Lv J."/>
            <person name="Arendt D."/>
            <person name="Savage R."/>
            <person name="Osoegawa K."/>
            <person name="de Jong P."/>
            <person name="Lindberg D.R."/>
            <person name="Seaver E.C."/>
            <person name="Weisblat D.A."/>
            <person name="Putnam N.H."/>
            <person name="Grigoriev I.V."/>
            <person name="Rokhsar D.S."/>
        </authorList>
    </citation>
    <scope>NUCLEOTIDE SEQUENCE</scope>
</reference>
<dbReference type="OMA" id="PNNISYR"/>
<comment type="similarity">
    <text evidence="1">Belongs to the methyltransferase superfamily.</text>
</comment>
<dbReference type="AlphaFoldDB" id="T1EPG9"/>
<evidence type="ECO:0000256" key="1">
    <source>
        <dbReference type="ARBA" id="ARBA00008361"/>
    </source>
</evidence>
<dbReference type="InterPro" id="IPR013216">
    <property type="entry name" value="Methyltransf_11"/>
</dbReference>
<dbReference type="InterPro" id="IPR029063">
    <property type="entry name" value="SAM-dependent_MTases_sf"/>
</dbReference>
<dbReference type="GO" id="GO:0008757">
    <property type="term" value="F:S-adenosylmethionine-dependent methyltransferase activity"/>
    <property type="evidence" value="ECO:0007669"/>
    <property type="project" value="InterPro"/>
</dbReference>
<dbReference type="eggNOG" id="KOG3010">
    <property type="taxonomic scope" value="Eukaryota"/>
</dbReference>
<evidence type="ECO:0000256" key="3">
    <source>
        <dbReference type="ARBA" id="ARBA00022679"/>
    </source>
</evidence>
<dbReference type="PANTHER" id="PTHR44942:SF4">
    <property type="entry name" value="METHYLTRANSFERASE TYPE 11 DOMAIN-CONTAINING PROTEIN"/>
    <property type="match status" value="1"/>
</dbReference>
<name>T1EPG9_HELRO</name>
<dbReference type="InParanoid" id="T1EPG9"/>
<dbReference type="RefSeq" id="XP_009009935.1">
    <property type="nucleotide sequence ID" value="XM_009011687.1"/>
</dbReference>
<dbReference type="Pfam" id="PF08241">
    <property type="entry name" value="Methyltransf_11"/>
    <property type="match status" value="1"/>
</dbReference>